<evidence type="ECO:0000313" key="2">
    <source>
        <dbReference type="EMBL" id="RDV06244.1"/>
    </source>
</evidence>
<dbReference type="Proteomes" id="UP000263833">
    <property type="component" value="Unassembled WGS sequence"/>
</dbReference>
<evidence type="ECO:0000313" key="3">
    <source>
        <dbReference type="Proteomes" id="UP000263833"/>
    </source>
</evidence>
<dbReference type="AlphaFoldDB" id="A0A371BF91"/>
<comment type="caution">
    <text evidence="2">The sequence shown here is derived from an EMBL/GenBank/DDBJ whole genome shotgun (WGS) entry which is preliminary data.</text>
</comment>
<keyword evidence="3" id="KW-1185">Reference proteome</keyword>
<protein>
    <recommendedName>
        <fullName evidence="4">FecR protein domain-containing protein</fullName>
    </recommendedName>
</protein>
<dbReference type="OrthoDB" id="117664at2"/>
<evidence type="ECO:0008006" key="4">
    <source>
        <dbReference type="Google" id="ProtNLM"/>
    </source>
</evidence>
<dbReference type="EMBL" id="QRGP01000001">
    <property type="protein sequence ID" value="RDV06244.1"/>
    <property type="molecule type" value="Genomic_DNA"/>
</dbReference>
<evidence type="ECO:0000256" key="1">
    <source>
        <dbReference type="SAM" id="SignalP"/>
    </source>
</evidence>
<sequence>MISRISSFAKRSIVVAAALSASAIGFAAETSTAATLPANTEIALSTVQDLTSKKAHKGDQVALVVTEDVMADGAVVIRKGTLAVGRIAFAQDTGAFGQSGKLKIEPLYIQLNGTTIRLQGSVFKKGTVTAGAAAGLIVLTPGMTGRSAKIPAGTAIPAATLRDVKLPTVPIQPPAE</sequence>
<accession>A0A371BF91</accession>
<keyword evidence="1" id="KW-0732">Signal</keyword>
<organism evidence="2 3">
    <name type="scientific">Sphingorhabdus pulchriflava</name>
    <dbReference type="NCBI Taxonomy" id="2292257"/>
    <lineage>
        <taxon>Bacteria</taxon>
        <taxon>Pseudomonadati</taxon>
        <taxon>Pseudomonadota</taxon>
        <taxon>Alphaproteobacteria</taxon>
        <taxon>Sphingomonadales</taxon>
        <taxon>Sphingomonadaceae</taxon>
        <taxon>Sphingorhabdus</taxon>
    </lineage>
</organism>
<gene>
    <name evidence="2" type="ORF">DXH95_02060</name>
</gene>
<proteinExistence type="predicted"/>
<reference evidence="3" key="1">
    <citation type="submission" date="2018-08" db="EMBL/GenBank/DDBJ databases">
        <authorList>
            <person name="Kim S.-J."/>
            <person name="Jung G.-Y."/>
        </authorList>
    </citation>
    <scope>NUCLEOTIDE SEQUENCE [LARGE SCALE GENOMIC DNA]</scope>
    <source>
        <strain evidence="3">GY_G</strain>
    </source>
</reference>
<name>A0A371BF91_9SPHN</name>
<feature type="signal peptide" evidence="1">
    <location>
        <begin position="1"/>
        <end position="27"/>
    </location>
</feature>
<feature type="chain" id="PRO_5016902545" description="FecR protein domain-containing protein" evidence="1">
    <location>
        <begin position="28"/>
        <end position="176"/>
    </location>
</feature>